<evidence type="ECO:0000313" key="3">
    <source>
        <dbReference type="Proteomes" id="UP001497516"/>
    </source>
</evidence>
<accession>A0AAV2FFF1</accession>
<gene>
    <name evidence="2" type="ORF">LTRI10_LOCUS37350</name>
</gene>
<sequence>MWKILSKGEEIGEKRENGLAGKRCKILNGWDREKVRTPQKAGRPASGRGVDGKSAGERSRPASLRRWVAQKGAAL</sequence>
<evidence type="ECO:0000256" key="1">
    <source>
        <dbReference type="SAM" id="MobiDB-lite"/>
    </source>
</evidence>
<reference evidence="2 3" key="1">
    <citation type="submission" date="2024-04" db="EMBL/GenBank/DDBJ databases">
        <authorList>
            <person name="Fracassetti M."/>
        </authorList>
    </citation>
    <scope>NUCLEOTIDE SEQUENCE [LARGE SCALE GENOMIC DNA]</scope>
</reference>
<protein>
    <submittedName>
        <fullName evidence="2">Uncharacterized protein</fullName>
    </submittedName>
</protein>
<dbReference type="Proteomes" id="UP001497516">
    <property type="component" value="Chromosome 6"/>
</dbReference>
<feature type="region of interest" description="Disordered" evidence="1">
    <location>
        <begin position="30"/>
        <end position="75"/>
    </location>
</feature>
<organism evidence="2 3">
    <name type="scientific">Linum trigynum</name>
    <dbReference type="NCBI Taxonomy" id="586398"/>
    <lineage>
        <taxon>Eukaryota</taxon>
        <taxon>Viridiplantae</taxon>
        <taxon>Streptophyta</taxon>
        <taxon>Embryophyta</taxon>
        <taxon>Tracheophyta</taxon>
        <taxon>Spermatophyta</taxon>
        <taxon>Magnoliopsida</taxon>
        <taxon>eudicotyledons</taxon>
        <taxon>Gunneridae</taxon>
        <taxon>Pentapetalae</taxon>
        <taxon>rosids</taxon>
        <taxon>fabids</taxon>
        <taxon>Malpighiales</taxon>
        <taxon>Linaceae</taxon>
        <taxon>Linum</taxon>
    </lineage>
</organism>
<dbReference type="AlphaFoldDB" id="A0AAV2FFF1"/>
<evidence type="ECO:0000313" key="2">
    <source>
        <dbReference type="EMBL" id="CAL1397019.1"/>
    </source>
</evidence>
<name>A0AAV2FFF1_9ROSI</name>
<proteinExistence type="predicted"/>
<feature type="compositionally biased region" description="Basic and acidic residues" evidence="1">
    <location>
        <begin position="50"/>
        <end position="60"/>
    </location>
</feature>
<keyword evidence="3" id="KW-1185">Reference proteome</keyword>
<dbReference type="EMBL" id="OZ034819">
    <property type="protein sequence ID" value="CAL1397019.1"/>
    <property type="molecule type" value="Genomic_DNA"/>
</dbReference>